<feature type="chain" id="PRO_5035815230" description="Defensin" evidence="1">
    <location>
        <begin position="22"/>
        <end position="85"/>
    </location>
</feature>
<dbReference type="InterPro" id="IPR036574">
    <property type="entry name" value="Scorpion_toxin-like_sf"/>
</dbReference>
<gene>
    <name evidence="2" type="ORF">APLA_LOCUS15749</name>
</gene>
<protein>
    <recommendedName>
        <fullName evidence="4">Defensin</fullName>
    </recommendedName>
</protein>
<dbReference type="OrthoDB" id="10009315at2759"/>
<comment type="caution">
    <text evidence="2">The sequence shown here is derived from an EMBL/GenBank/DDBJ whole genome shotgun (WGS) entry which is preliminary data.</text>
</comment>
<keyword evidence="1" id="KW-0732">Signal</keyword>
<evidence type="ECO:0000313" key="3">
    <source>
        <dbReference type="Proteomes" id="UP000494256"/>
    </source>
</evidence>
<accession>A0A8S1BEH9</accession>
<organism evidence="2 3">
    <name type="scientific">Arctia plantaginis</name>
    <name type="common">Wood tiger moth</name>
    <name type="synonym">Phalaena plantaginis</name>
    <dbReference type="NCBI Taxonomy" id="874455"/>
    <lineage>
        <taxon>Eukaryota</taxon>
        <taxon>Metazoa</taxon>
        <taxon>Ecdysozoa</taxon>
        <taxon>Arthropoda</taxon>
        <taxon>Hexapoda</taxon>
        <taxon>Insecta</taxon>
        <taxon>Pterygota</taxon>
        <taxon>Neoptera</taxon>
        <taxon>Endopterygota</taxon>
        <taxon>Lepidoptera</taxon>
        <taxon>Glossata</taxon>
        <taxon>Ditrysia</taxon>
        <taxon>Noctuoidea</taxon>
        <taxon>Erebidae</taxon>
        <taxon>Arctiinae</taxon>
        <taxon>Arctia</taxon>
    </lineage>
</organism>
<reference evidence="2 3" key="1">
    <citation type="submission" date="2020-04" db="EMBL/GenBank/DDBJ databases">
        <authorList>
            <person name="Wallbank WR R."/>
            <person name="Pardo Diaz C."/>
            <person name="Kozak K."/>
            <person name="Martin S."/>
            <person name="Jiggins C."/>
            <person name="Moest M."/>
            <person name="Warren A I."/>
            <person name="Byers J.R.P. K."/>
            <person name="Montejo-Kovacevich G."/>
            <person name="Yen C E."/>
        </authorList>
    </citation>
    <scope>NUCLEOTIDE SEQUENCE [LARGE SCALE GENOMIC DNA]</scope>
</reference>
<dbReference type="GO" id="GO:0051707">
    <property type="term" value="P:response to other organism"/>
    <property type="evidence" value="ECO:0007669"/>
    <property type="project" value="UniProtKB-ARBA"/>
</dbReference>
<feature type="signal peptide" evidence="1">
    <location>
        <begin position="1"/>
        <end position="21"/>
    </location>
</feature>
<name>A0A8S1BEH9_ARCPL</name>
<dbReference type="Gene3D" id="3.30.30.10">
    <property type="entry name" value="Knottin, scorpion toxin-like"/>
    <property type="match status" value="1"/>
</dbReference>
<evidence type="ECO:0000313" key="2">
    <source>
        <dbReference type="EMBL" id="CAB3256747.1"/>
    </source>
</evidence>
<dbReference type="Proteomes" id="UP000494256">
    <property type="component" value="Unassembled WGS sequence"/>
</dbReference>
<evidence type="ECO:0008006" key="4">
    <source>
        <dbReference type="Google" id="ProtNLM"/>
    </source>
</evidence>
<evidence type="ECO:0000256" key="1">
    <source>
        <dbReference type="SAM" id="SignalP"/>
    </source>
</evidence>
<dbReference type="AlphaFoldDB" id="A0A8S1BEH9"/>
<sequence>MKFLAVAFAIVLVVQLADVAADKLPFNDLTETHGQQLNLDNSNVRTARLTIPIQRCNITKCGAQCRSRGFVRGICIATGLCRCTN</sequence>
<dbReference type="EMBL" id="CADEBD010000494">
    <property type="protein sequence ID" value="CAB3256747.1"/>
    <property type="molecule type" value="Genomic_DNA"/>
</dbReference>
<proteinExistence type="predicted"/>